<proteinExistence type="inferred from homology"/>
<reference evidence="10" key="1">
    <citation type="submission" date="2012-02" db="EMBL/GenBank/DDBJ databases">
        <title>The complete genome of Halobacteroides halobius DSM 5150.</title>
        <authorList>
            <person name="Lucas S."/>
            <person name="Copeland A."/>
            <person name="Lapidus A."/>
            <person name="Glavina del Rio T."/>
            <person name="Dalin E."/>
            <person name="Tice H."/>
            <person name="Bruce D."/>
            <person name="Goodwin L."/>
            <person name="Pitluck S."/>
            <person name="Peters L."/>
            <person name="Mikhailova N."/>
            <person name="Gu W."/>
            <person name="Kyrpides N."/>
            <person name="Mavromatis K."/>
            <person name="Ivanova N."/>
            <person name="Brettin T."/>
            <person name="Detter J.C."/>
            <person name="Han C."/>
            <person name="Larimer F."/>
            <person name="Land M."/>
            <person name="Hauser L."/>
            <person name="Markowitz V."/>
            <person name="Cheng J.-F."/>
            <person name="Hugenholtz P."/>
            <person name="Woyke T."/>
            <person name="Wu D."/>
            <person name="Tindall B."/>
            <person name="Pomrenke H."/>
            <person name="Brambilla E."/>
            <person name="Klenk H.-P."/>
            <person name="Eisen J.A."/>
        </authorList>
    </citation>
    <scope>NUCLEOTIDE SEQUENCE [LARGE SCALE GENOMIC DNA]</scope>
    <source>
        <strain evidence="10">ATCC 35273 / DSM 5150 / MD-1</strain>
    </source>
</reference>
<sequence length="293" mass="32679">MNISTKQEEDNKIEVTTKEKVMSVSKKILLYTVLLSGVAITLFPFFYMLVLATKTRAEIFNYPPPLWFGDAFFANLNTLLSKMPFYTNVFNSVFVAVTTTALTLFFCSLGGYGFAKYDFKGKDKLFFAMIGTMMVPMLLGVIPWFIMMREFGWINTFWPLIIPGIANPFGIFLMKQFMDNIPDSLIDAARIDGCGEFEIFYKIALPLSLPGLGTLGILTFLASWNRYMQPLLILQEKSMYTIPVALSKLQGKIDQNWGAQMVGTALAIAPIVIAFVLASKQFISGITAGATKG</sequence>
<evidence type="ECO:0000256" key="3">
    <source>
        <dbReference type="ARBA" id="ARBA00022475"/>
    </source>
</evidence>
<dbReference type="RefSeq" id="WP_015325994.1">
    <property type="nucleotide sequence ID" value="NC_019978.1"/>
</dbReference>
<dbReference type="PROSITE" id="PS50928">
    <property type="entry name" value="ABC_TM1"/>
    <property type="match status" value="1"/>
</dbReference>
<keyword evidence="4 7" id="KW-0812">Transmembrane</keyword>
<dbReference type="InterPro" id="IPR000515">
    <property type="entry name" value="MetI-like"/>
</dbReference>
<dbReference type="InterPro" id="IPR035906">
    <property type="entry name" value="MetI-like_sf"/>
</dbReference>
<organism evidence="9 10">
    <name type="scientific">Halobacteroides halobius (strain ATCC 35273 / DSM 5150 / MD-1)</name>
    <dbReference type="NCBI Taxonomy" id="748449"/>
    <lineage>
        <taxon>Bacteria</taxon>
        <taxon>Bacillati</taxon>
        <taxon>Bacillota</taxon>
        <taxon>Clostridia</taxon>
        <taxon>Halanaerobiales</taxon>
        <taxon>Halobacteroidaceae</taxon>
        <taxon>Halobacteroides</taxon>
    </lineage>
</organism>
<dbReference type="AlphaFoldDB" id="L0K828"/>
<accession>L0K828</accession>
<dbReference type="PANTHER" id="PTHR43744">
    <property type="entry name" value="ABC TRANSPORTER PERMEASE PROTEIN MG189-RELATED-RELATED"/>
    <property type="match status" value="1"/>
</dbReference>
<dbReference type="HOGENOM" id="CLU_016047_1_1_9"/>
<evidence type="ECO:0000256" key="1">
    <source>
        <dbReference type="ARBA" id="ARBA00004651"/>
    </source>
</evidence>
<evidence type="ECO:0000256" key="5">
    <source>
        <dbReference type="ARBA" id="ARBA00022989"/>
    </source>
</evidence>
<feature type="transmembrane region" description="Helical" evidence="7">
    <location>
        <begin position="89"/>
        <end position="113"/>
    </location>
</feature>
<dbReference type="GO" id="GO:0005886">
    <property type="term" value="C:plasma membrane"/>
    <property type="evidence" value="ECO:0007669"/>
    <property type="project" value="UniProtKB-SubCell"/>
</dbReference>
<evidence type="ECO:0000256" key="2">
    <source>
        <dbReference type="ARBA" id="ARBA00022448"/>
    </source>
</evidence>
<name>L0K828_HALHC</name>
<evidence type="ECO:0000256" key="7">
    <source>
        <dbReference type="RuleBase" id="RU363032"/>
    </source>
</evidence>
<keyword evidence="3" id="KW-1003">Cell membrane</keyword>
<dbReference type="OrthoDB" id="9771544at2"/>
<gene>
    <name evidence="9" type="ordered locus">Halha_0256</name>
</gene>
<dbReference type="KEGG" id="hhl:Halha_0256"/>
<keyword evidence="5 7" id="KW-1133">Transmembrane helix</keyword>
<feature type="transmembrane region" description="Helical" evidence="7">
    <location>
        <begin position="158"/>
        <end position="178"/>
    </location>
</feature>
<feature type="transmembrane region" description="Helical" evidence="7">
    <location>
        <begin position="125"/>
        <end position="146"/>
    </location>
</feature>
<comment type="subcellular location">
    <subcellularLocation>
        <location evidence="1 7">Cell membrane</location>
        <topology evidence="1 7">Multi-pass membrane protein</topology>
    </subcellularLocation>
</comment>
<dbReference type="STRING" id="748449.Halha_0256"/>
<evidence type="ECO:0000256" key="4">
    <source>
        <dbReference type="ARBA" id="ARBA00022692"/>
    </source>
</evidence>
<dbReference type="Proteomes" id="UP000010880">
    <property type="component" value="Chromosome"/>
</dbReference>
<keyword evidence="2 7" id="KW-0813">Transport</keyword>
<keyword evidence="9" id="KW-0762">Sugar transport</keyword>
<dbReference type="PANTHER" id="PTHR43744:SF12">
    <property type="entry name" value="ABC TRANSPORTER PERMEASE PROTEIN MG189-RELATED"/>
    <property type="match status" value="1"/>
</dbReference>
<evidence type="ECO:0000313" key="9">
    <source>
        <dbReference type="EMBL" id="AGB40268.1"/>
    </source>
</evidence>
<feature type="domain" description="ABC transmembrane type-1" evidence="8">
    <location>
        <begin position="89"/>
        <end position="278"/>
    </location>
</feature>
<feature type="transmembrane region" description="Helical" evidence="7">
    <location>
        <begin position="28"/>
        <end position="50"/>
    </location>
</feature>
<keyword evidence="6 7" id="KW-0472">Membrane</keyword>
<dbReference type="eggNOG" id="COG0395">
    <property type="taxonomic scope" value="Bacteria"/>
</dbReference>
<dbReference type="Gene3D" id="1.10.3720.10">
    <property type="entry name" value="MetI-like"/>
    <property type="match status" value="1"/>
</dbReference>
<dbReference type="CDD" id="cd06261">
    <property type="entry name" value="TM_PBP2"/>
    <property type="match status" value="1"/>
</dbReference>
<protein>
    <submittedName>
        <fullName evidence="9">ABC-type sugar transport system, permease component</fullName>
    </submittedName>
</protein>
<evidence type="ECO:0000259" key="8">
    <source>
        <dbReference type="PROSITE" id="PS50928"/>
    </source>
</evidence>
<dbReference type="GO" id="GO:0055085">
    <property type="term" value="P:transmembrane transport"/>
    <property type="evidence" value="ECO:0007669"/>
    <property type="project" value="InterPro"/>
</dbReference>
<dbReference type="SUPFAM" id="SSF161098">
    <property type="entry name" value="MetI-like"/>
    <property type="match status" value="1"/>
</dbReference>
<feature type="transmembrane region" description="Helical" evidence="7">
    <location>
        <begin position="199"/>
        <end position="224"/>
    </location>
</feature>
<evidence type="ECO:0000313" key="10">
    <source>
        <dbReference type="Proteomes" id="UP000010880"/>
    </source>
</evidence>
<evidence type="ECO:0000256" key="6">
    <source>
        <dbReference type="ARBA" id="ARBA00023136"/>
    </source>
</evidence>
<dbReference type="EMBL" id="CP003359">
    <property type="protein sequence ID" value="AGB40268.1"/>
    <property type="molecule type" value="Genomic_DNA"/>
</dbReference>
<keyword evidence="10" id="KW-1185">Reference proteome</keyword>
<comment type="similarity">
    <text evidence="7">Belongs to the binding-protein-dependent transport system permease family.</text>
</comment>
<feature type="transmembrane region" description="Helical" evidence="7">
    <location>
        <begin position="257"/>
        <end position="278"/>
    </location>
</feature>
<dbReference type="Pfam" id="PF00528">
    <property type="entry name" value="BPD_transp_1"/>
    <property type="match status" value="1"/>
</dbReference>